<dbReference type="OrthoDB" id="7987917at2"/>
<sequence length="178" mass="19469">MRPVASLLPILALALGAGILIPGPAKAAGLLDFLFGRPTTVQPPGFDSKPLDVTVRPRGKGRRDLQKTLSDRAALGARERKPVLVKSIDPVANPDWYLKDPTLRHGDIVVLKTGPVVYHGSRRAIRTDADFVALTQSRLLSSATRRTVTMMASGHWIMPQMSPARPARRTLRRQAEAR</sequence>
<gene>
    <name evidence="1" type="ORF">EV668_4342</name>
</gene>
<proteinExistence type="predicted"/>
<name>A0A4R7BR61_9HYPH</name>
<evidence type="ECO:0000313" key="1">
    <source>
        <dbReference type="EMBL" id="TDR87262.1"/>
    </source>
</evidence>
<keyword evidence="2" id="KW-1185">Reference proteome</keyword>
<dbReference type="EMBL" id="SNZR01000016">
    <property type="protein sequence ID" value="TDR87262.1"/>
    <property type="molecule type" value="Genomic_DNA"/>
</dbReference>
<reference evidence="1 2" key="1">
    <citation type="submission" date="2019-03" db="EMBL/GenBank/DDBJ databases">
        <title>Genomic Encyclopedia of Type Strains, Phase IV (KMG-IV): sequencing the most valuable type-strain genomes for metagenomic binning, comparative biology and taxonomic classification.</title>
        <authorList>
            <person name="Goeker M."/>
        </authorList>
    </citation>
    <scope>NUCLEOTIDE SEQUENCE [LARGE SCALE GENOMIC DNA]</scope>
    <source>
        <strain evidence="1 2">DSM 25903</strain>
    </source>
</reference>
<dbReference type="Proteomes" id="UP000295122">
    <property type="component" value="Unassembled WGS sequence"/>
</dbReference>
<dbReference type="RefSeq" id="WP_133774038.1">
    <property type="nucleotide sequence ID" value="NZ_SNZR01000016.1"/>
</dbReference>
<dbReference type="AlphaFoldDB" id="A0A4R7BR61"/>
<protein>
    <submittedName>
        <fullName evidence="1">Uncharacterized protein</fullName>
    </submittedName>
</protein>
<comment type="caution">
    <text evidence="1">The sequence shown here is derived from an EMBL/GenBank/DDBJ whole genome shotgun (WGS) entry which is preliminary data.</text>
</comment>
<organism evidence="1 2">
    <name type="scientific">Enterovirga rhinocerotis</name>
    <dbReference type="NCBI Taxonomy" id="1339210"/>
    <lineage>
        <taxon>Bacteria</taxon>
        <taxon>Pseudomonadati</taxon>
        <taxon>Pseudomonadota</taxon>
        <taxon>Alphaproteobacteria</taxon>
        <taxon>Hyphomicrobiales</taxon>
        <taxon>Methylobacteriaceae</taxon>
        <taxon>Enterovirga</taxon>
    </lineage>
</organism>
<accession>A0A4R7BR61</accession>
<evidence type="ECO:0000313" key="2">
    <source>
        <dbReference type="Proteomes" id="UP000295122"/>
    </source>
</evidence>